<feature type="region of interest" description="Disordered" evidence="1">
    <location>
        <begin position="1"/>
        <end position="37"/>
    </location>
</feature>
<feature type="compositionally biased region" description="Pro residues" evidence="1">
    <location>
        <begin position="28"/>
        <end position="37"/>
    </location>
</feature>
<name>A0A3D9SMU7_9ACTN</name>
<comment type="caution">
    <text evidence="2">The sequence shown here is derived from an EMBL/GenBank/DDBJ whole genome shotgun (WGS) entry which is preliminary data.</text>
</comment>
<evidence type="ECO:0000256" key="1">
    <source>
        <dbReference type="SAM" id="MobiDB-lite"/>
    </source>
</evidence>
<evidence type="ECO:0000313" key="3">
    <source>
        <dbReference type="Proteomes" id="UP000256661"/>
    </source>
</evidence>
<feature type="compositionally biased region" description="Basic and acidic residues" evidence="1">
    <location>
        <begin position="1"/>
        <end position="12"/>
    </location>
</feature>
<protein>
    <submittedName>
        <fullName evidence="2">Uncharacterized protein</fullName>
    </submittedName>
</protein>
<organism evidence="2 3">
    <name type="scientific">Thermomonospora umbrina</name>
    <dbReference type="NCBI Taxonomy" id="111806"/>
    <lineage>
        <taxon>Bacteria</taxon>
        <taxon>Bacillati</taxon>
        <taxon>Actinomycetota</taxon>
        <taxon>Actinomycetes</taxon>
        <taxon>Streptosporangiales</taxon>
        <taxon>Thermomonosporaceae</taxon>
        <taxon>Thermomonospora</taxon>
    </lineage>
</organism>
<dbReference type="EMBL" id="QTTT01000001">
    <property type="protein sequence ID" value="REE97178.1"/>
    <property type="molecule type" value="Genomic_DNA"/>
</dbReference>
<sequence>MPFHRLDTRPWETPDPLWARTHPRPHPTPRTPGPSTD</sequence>
<reference evidence="2 3" key="1">
    <citation type="submission" date="2018-08" db="EMBL/GenBank/DDBJ databases">
        <title>Sequencing the genomes of 1000 actinobacteria strains.</title>
        <authorList>
            <person name="Klenk H.-P."/>
        </authorList>
    </citation>
    <scope>NUCLEOTIDE SEQUENCE [LARGE SCALE GENOMIC DNA]</scope>
    <source>
        <strain evidence="2 3">DSM 43927</strain>
    </source>
</reference>
<gene>
    <name evidence="2" type="ORF">DFJ69_2636</name>
</gene>
<accession>A0A3D9SMU7</accession>
<keyword evidence="3" id="KW-1185">Reference proteome</keyword>
<proteinExistence type="predicted"/>
<evidence type="ECO:0000313" key="2">
    <source>
        <dbReference type="EMBL" id="REE97178.1"/>
    </source>
</evidence>
<dbReference type="Proteomes" id="UP000256661">
    <property type="component" value="Unassembled WGS sequence"/>
</dbReference>
<dbReference type="AlphaFoldDB" id="A0A3D9SMU7"/>